<dbReference type="PANTHER" id="PTHR37534">
    <property type="entry name" value="TRANSCRIPTIONAL ACTIVATOR PROTEIN UGA3"/>
    <property type="match status" value="1"/>
</dbReference>
<feature type="region of interest" description="Disordered" evidence="3">
    <location>
        <begin position="21"/>
        <end position="79"/>
    </location>
</feature>
<accession>A0A3D8SNQ9</accession>
<evidence type="ECO:0000256" key="2">
    <source>
        <dbReference type="ARBA" id="ARBA00023242"/>
    </source>
</evidence>
<dbReference type="AlphaFoldDB" id="A0A3D8SNQ9"/>
<dbReference type="Pfam" id="PF11951">
    <property type="entry name" value="Fungal_trans_2"/>
    <property type="match status" value="1"/>
</dbReference>
<keyword evidence="2" id="KW-0539">Nucleus</keyword>
<dbReference type="CDD" id="cd00067">
    <property type="entry name" value="GAL4"/>
    <property type="match status" value="1"/>
</dbReference>
<dbReference type="GO" id="GO:0000981">
    <property type="term" value="F:DNA-binding transcription factor activity, RNA polymerase II-specific"/>
    <property type="evidence" value="ECO:0007669"/>
    <property type="project" value="InterPro"/>
</dbReference>
<dbReference type="GO" id="GO:0005634">
    <property type="term" value="C:nucleus"/>
    <property type="evidence" value="ECO:0007669"/>
    <property type="project" value="UniProtKB-SubCell"/>
</dbReference>
<dbReference type="InterPro" id="IPR001138">
    <property type="entry name" value="Zn2Cys6_DnaBD"/>
</dbReference>
<evidence type="ECO:0000259" key="4">
    <source>
        <dbReference type="PROSITE" id="PS50048"/>
    </source>
</evidence>
<dbReference type="PROSITE" id="PS50048">
    <property type="entry name" value="ZN2_CY6_FUNGAL_2"/>
    <property type="match status" value="1"/>
</dbReference>
<dbReference type="InterPro" id="IPR036864">
    <property type="entry name" value="Zn2-C6_fun-type_DNA-bd_sf"/>
</dbReference>
<name>A0A3D8SNQ9_9HELO</name>
<dbReference type="PROSITE" id="PS00463">
    <property type="entry name" value="ZN2_CY6_FUNGAL_1"/>
    <property type="match status" value="1"/>
</dbReference>
<dbReference type="STRING" id="1849047.A0A3D8SNQ9"/>
<comment type="subcellular location">
    <subcellularLocation>
        <location evidence="1">Nucleus</location>
    </subcellularLocation>
</comment>
<dbReference type="PANTHER" id="PTHR37534:SF11">
    <property type="entry name" value="ZN(II)2CYS6 TRANSCRIPTION FACTOR (EUROFUNG)"/>
    <property type="match status" value="1"/>
</dbReference>
<gene>
    <name evidence="5" type="ORF">BP6252_00001</name>
</gene>
<keyword evidence="6" id="KW-1185">Reference proteome</keyword>
<organism evidence="5 6">
    <name type="scientific">Coleophoma cylindrospora</name>
    <dbReference type="NCBI Taxonomy" id="1849047"/>
    <lineage>
        <taxon>Eukaryota</taxon>
        <taxon>Fungi</taxon>
        <taxon>Dikarya</taxon>
        <taxon>Ascomycota</taxon>
        <taxon>Pezizomycotina</taxon>
        <taxon>Leotiomycetes</taxon>
        <taxon>Helotiales</taxon>
        <taxon>Dermateaceae</taxon>
        <taxon>Coleophoma</taxon>
    </lineage>
</organism>
<proteinExistence type="predicted"/>
<dbReference type="EMBL" id="PDLM01000001">
    <property type="protein sequence ID" value="RDW87969.1"/>
    <property type="molecule type" value="Genomic_DNA"/>
</dbReference>
<dbReference type="SUPFAM" id="SSF57701">
    <property type="entry name" value="Zn2/Cys6 DNA-binding domain"/>
    <property type="match status" value="1"/>
</dbReference>
<reference evidence="5 6" key="1">
    <citation type="journal article" date="2018" name="IMA Fungus">
        <title>IMA Genome-F 9: Draft genome sequence of Annulohypoxylon stygium, Aspergillus mulundensis, Berkeleyomyces basicola (syn. Thielaviopsis basicola), Ceratocystis smalleyi, two Cercospora beticola strains, Coleophoma cylindrospora, Fusarium fracticaudum, Phialophora cf. hyalina, and Morchella septimelata.</title>
        <authorList>
            <person name="Wingfield B.D."/>
            <person name="Bills G.F."/>
            <person name="Dong Y."/>
            <person name="Huang W."/>
            <person name="Nel W.J."/>
            <person name="Swalarsk-Parry B.S."/>
            <person name="Vaghefi N."/>
            <person name="Wilken P.M."/>
            <person name="An Z."/>
            <person name="de Beer Z.W."/>
            <person name="De Vos L."/>
            <person name="Chen L."/>
            <person name="Duong T.A."/>
            <person name="Gao Y."/>
            <person name="Hammerbacher A."/>
            <person name="Kikkert J.R."/>
            <person name="Li Y."/>
            <person name="Li H."/>
            <person name="Li K."/>
            <person name="Li Q."/>
            <person name="Liu X."/>
            <person name="Ma X."/>
            <person name="Naidoo K."/>
            <person name="Pethybridge S.J."/>
            <person name="Sun J."/>
            <person name="Steenkamp E.T."/>
            <person name="van der Nest M.A."/>
            <person name="van Wyk S."/>
            <person name="Wingfield M.J."/>
            <person name="Xiong C."/>
            <person name="Yue Q."/>
            <person name="Zhang X."/>
        </authorList>
    </citation>
    <scope>NUCLEOTIDE SEQUENCE [LARGE SCALE GENOMIC DNA]</scope>
    <source>
        <strain evidence="5 6">BP6252</strain>
    </source>
</reference>
<protein>
    <recommendedName>
        <fullName evidence="4">Zn(2)-C6 fungal-type domain-containing protein</fullName>
    </recommendedName>
</protein>
<comment type="caution">
    <text evidence="5">The sequence shown here is derived from an EMBL/GenBank/DDBJ whole genome shotgun (WGS) entry which is preliminary data.</text>
</comment>
<evidence type="ECO:0000313" key="6">
    <source>
        <dbReference type="Proteomes" id="UP000256645"/>
    </source>
</evidence>
<feature type="domain" description="Zn(2)-C6 fungal-type" evidence="4">
    <location>
        <begin position="10"/>
        <end position="38"/>
    </location>
</feature>
<evidence type="ECO:0000313" key="5">
    <source>
        <dbReference type="EMBL" id="RDW87969.1"/>
    </source>
</evidence>
<dbReference type="GO" id="GO:0045944">
    <property type="term" value="P:positive regulation of transcription by RNA polymerase II"/>
    <property type="evidence" value="ECO:0007669"/>
    <property type="project" value="TreeGrafter"/>
</dbReference>
<dbReference type="OrthoDB" id="4835445at2759"/>
<evidence type="ECO:0000256" key="3">
    <source>
        <dbReference type="SAM" id="MobiDB-lite"/>
    </source>
</evidence>
<sequence>MTSFSKSRNGCSECRAKRVKCDEGKPGCSRCHKKRIPCPGYKKDLRWLPWDSNPSHEPVQAEASPSVDHSKRPNLSDTEPLPMSSAYDGWISSHLVPISSPSSPSPSTTSKYEATDLINYYFSNICSLFSAFDGPKNPFRTTAYNICSKSALIHASLQSISAASLAKSNSVTQPDAKQFQKEAFRQLRIKLRESNMTIKTNQEEILLSLLLVGPTTSWHSPDDFGYPHYKMAVSLLTQKIDSAANSPSASLDNTNSFYSEALIYWWMLLCFISEEDLPMPPVCPHLGLDPNSPLSSLLRYPHPFTGVSPEVRTLFGRAGRLILAQRRRIHRTKFVSKAAIRAAVQEMETASELEQGLLSLVFPDPSQIASSGDSEATPNDFILVAESFKCAGLLLLYRTFPDLLGTRLQTVFTSVTMESNANTIYEKQRWLTSFAIHTLELLEATSSTGGIPSIQSLQPIILLPIACELRFPPRSHTVASKTDASSSGLSHYLNVLLELSPEGDEVANQDKDHEAVLSARKRIQKRITIVTNSLPAVTSQRLVSIIIETQKRMDNGDENVFWVDVMLERGWYAMFG</sequence>
<dbReference type="Proteomes" id="UP000256645">
    <property type="component" value="Unassembled WGS sequence"/>
</dbReference>
<dbReference type="Gene3D" id="4.10.240.10">
    <property type="entry name" value="Zn(2)-C6 fungal-type DNA-binding domain"/>
    <property type="match status" value="1"/>
</dbReference>
<dbReference type="GO" id="GO:0008270">
    <property type="term" value="F:zinc ion binding"/>
    <property type="evidence" value="ECO:0007669"/>
    <property type="project" value="InterPro"/>
</dbReference>
<dbReference type="Pfam" id="PF00172">
    <property type="entry name" value="Zn_clus"/>
    <property type="match status" value="1"/>
</dbReference>
<evidence type="ECO:0000256" key="1">
    <source>
        <dbReference type="ARBA" id="ARBA00004123"/>
    </source>
</evidence>
<dbReference type="SMART" id="SM00066">
    <property type="entry name" value="GAL4"/>
    <property type="match status" value="1"/>
</dbReference>
<dbReference type="GO" id="GO:0000976">
    <property type="term" value="F:transcription cis-regulatory region binding"/>
    <property type="evidence" value="ECO:0007669"/>
    <property type="project" value="TreeGrafter"/>
</dbReference>
<dbReference type="InterPro" id="IPR021858">
    <property type="entry name" value="Fun_TF"/>
</dbReference>